<feature type="compositionally biased region" description="Gly residues" evidence="1">
    <location>
        <begin position="113"/>
        <end position="139"/>
    </location>
</feature>
<sequence>MVVTLRVGAAAALVLSLASSVVALPDTTSGLEEYELLQRDLDEFVAARDVEYDLDERDFELYARDFLDLAPRVKPDGPDRSGPSKGPRPGGGPPRGGSRRRRGGPTRGDGPRRGGGPSRGGGPRGAGGPGRGKGPGGFKGMRKAGPPKSGRPEPVAVTGLVDSANLVDHPRLMMNRMGTQKLSRGMITLGCGA</sequence>
<organism evidence="3 4">
    <name type="scientific">Bionectria ochroleuca</name>
    <name type="common">Gliocladium roseum</name>
    <dbReference type="NCBI Taxonomy" id="29856"/>
    <lineage>
        <taxon>Eukaryota</taxon>
        <taxon>Fungi</taxon>
        <taxon>Dikarya</taxon>
        <taxon>Ascomycota</taxon>
        <taxon>Pezizomycotina</taxon>
        <taxon>Sordariomycetes</taxon>
        <taxon>Hypocreomycetidae</taxon>
        <taxon>Hypocreales</taxon>
        <taxon>Bionectriaceae</taxon>
        <taxon>Clonostachys</taxon>
    </lineage>
</organism>
<feature type="region of interest" description="Disordered" evidence="1">
    <location>
        <begin position="70"/>
        <end position="156"/>
    </location>
</feature>
<feature type="signal peptide" evidence="2">
    <location>
        <begin position="1"/>
        <end position="23"/>
    </location>
</feature>
<feature type="compositionally biased region" description="Basic and acidic residues" evidence="1">
    <location>
        <begin position="70"/>
        <end position="79"/>
    </location>
</feature>
<keyword evidence="2" id="KW-0732">Signal</keyword>
<proteinExistence type="predicted"/>
<comment type="caution">
    <text evidence="3">The sequence shown here is derived from an EMBL/GenBank/DDBJ whole genome shotgun (WGS) entry which is preliminary data.</text>
</comment>
<evidence type="ECO:0000256" key="2">
    <source>
        <dbReference type="SAM" id="SignalP"/>
    </source>
</evidence>
<keyword evidence="4" id="KW-1185">Reference proteome</keyword>
<evidence type="ECO:0000256" key="1">
    <source>
        <dbReference type="SAM" id="MobiDB-lite"/>
    </source>
</evidence>
<feature type="chain" id="PRO_5046054688" description="DFDF domain-containing protein" evidence="2">
    <location>
        <begin position="24"/>
        <end position="193"/>
    </location>
</feature>
<evidence type="ECO:0008006" key="5">
    <source>
        <dbReference type="Google" id="ProtNLM"/>
    </source>
</evidence>
<gene>
    <name evidence="3" type="ORF">CLO192961_LOCUS194055</name>
</gene>
<accession>A0ABY6U6F5</accession>
<evidence type="ECO:0000313" key="3">
    <source>
        <dbReference type="EMBL" id="VUC26705.1"/>
    </source>
</evidence>
<name>A0ABY6U6F5_BIOOC</name>
<dbReference type="Proteomes" id="UP000766486">
    <property type="component" value="Unassembled WGS sequence"/>
</dbReference>
<reference evidence="3 4" key="1">
    <citation type="submission" date="2019-06" db="EMBL/GenBank/DDBJ databases">
        <authorList>
            <person name="Broberg M."/>
        </authorList>
    </citation>
    <scope>NUCLEOTIDE SEQUENCE [LARGE SCALE GENOMIC DNA]</scope>
</reference>
<dbReference type="EMBL" id="CABFNS010000755">
    <property type="protein sequence ID" value="VUC26705.1"/>
    <property type="molecule type" value="Genomic_DNA"/>
</dbReference>
<evidence type="ECO:0000313" key="4">
    <source>
        <dbReference type="Proteomes" id="UP000766486"/>
    </source>
</evidence>
<protein>
    <recommendedName>
        <fullName evidence="5">DFDF domain-containing protein</fullName>
    </recommendedName>
</protein>